<accession>A0AAV3S1A7</accession>
<evidence type="ECO:0000313" key="3">
    <source>
        <dbReference type="Proteomes" id="UP001454036"/>
    </source>
</evidence>
<dbReference type="AlphaFoldDB" id="A0AAV3S1A7"/>
<feature type="region of interest" description="Disordered" evidence="1">
    <location>
        <begin position="164"/>
        <end position="193"/>
    </location>
</feature>
<reference evidence="2 3" key="1">
    <citation type="submission" date="2024-01" db="EMBL/GenBank/DDBJ databases">
        <title>The complete chloroplast genome sequence of Lithospermum erythrorhizon: insights into the phylogenetic relationship among Boraginaceae species and the maternal lineages of purple gromwells.</title>
        <authorList>
            <person name="Okada T."/>
            <person name="Watanabe K."/>
        </authorList>
    </citation>
    <scope>NUCLEOTIDE SEQUENCE [LARGE SCALE GENOMIC DNA]</scope>
</reference>
<comment type="caution">
    <text evidence="2">The sequence shown here is derived from an EMBL/GenBank/DDBJ whole genome shotgun (WGS) entry which is preliminary data.</text>
</comment>
<feature type="region of interest" description="Disordered" evidence="1">
    <location>
        <begin position="1"/>
        <end position="20"/>
    </location>
</feature>
<proteinExistence type="predicted"/>
<sequence>MVKTRRGLNTSGKATKRKKKGVGLSDDACMEVEALILNQEAQKMKGKELTVKGKKSKGLGSTKFDVNNNYLPWVDYMNVCELDNPRPSGTNLDDDVGGKLDDDVGGKDLMMKLELSRMLLEKRTYVNPFVEDTTDHVTAKSSDKEEAEETVPEEVRPFVVQPNTDDEWLPEHEPQGNNANDEAQESEEENISFVITKRRKTTSKLRLNRNRTRVGNKRVPKNVVAVSTANVELNSEEEQAKWRFVVNRRVAAEKMLSEVTKKNPNIVGILKGAGVMPTVQAVGSSYPKLVKEFVCNMNEDIVDPVRI</sequence>
<evidence type="ECO:0000256" key="1">
    <source>
        <dbReference type="SAM" id="MobiDB-lite"/>
    </source>
</evidence>
<protein>
    <submittedName>
        <fullName evidence="2">Uncharacterized protein</fullName>
    </submittedName>
</protein>
<keyword evidence="3" id="KW-1185">Reference proteome</keyword>
<organism evidence="2 3">
    <name type="scientific">Lithospermum erythrorhizon</name>
    <name type="common">Purple gromwell</name>
    <name type="synonym">Lithospermum officinale var. erythrorhizon</name>
    <dbReference type="NCBI Taxonomy" id="34254"/>
    <lineage>
        <taxon>Eukaryota</taxon>
        <taxon>Viridiplantae</taxon>
        <taxon>Streptophyta</taxon>
        <taxon>Embryophyta</taxon>
        <taxon>Tracheophyta</taxon>
        <taxon>Spermatophyta</taxon>
        <taxon>Magnoliopsida</taxon>
        <taxon>eudicotyledons</taxon>
        <taxon>Gunneridae</taxon>
        <taxon>Pentapetalae</taxon>
        <taxon>asterids</taxon>
        <taxon>lamiids</taxon>
        <taxon>Boraginales</taxon>
        <taxon>Boraginaceae</taxon>
        <taxon>Boraginoideae</taxon>
        <taxon>Lithospermeae</taxon>
        <taxon>Lithospermum</taxon>
    </lineage>
</organism>
<name>A0AAV3S1A7_LITER</name>
<gene>
    <name evidence="2" type="ORF">LIER_33044</name>
</gene>
<dbReference type="EMBL" id="BAABME010013038">
    <property type="protein sequence ID" value="GAA0185756.1"/>
    <property type="molecule type" value="Genomic_DNA"/>
</dbReference>
<dbReference type="Proteomes" id="UP001454036">
    <property type="component" value="Unassembled WGS sequence"/>
</dbReference>
<evidence type="ECO:0000313" key="2">
    <source>
        <dbReference type="EMBL" id="GAA0185756.1"/>
    </source>
</evidence>